<dbReference type="eggNOG" id="KOG1700">
    <property type="taxonomic scope" value="Eukaryota"/>
</dbReference>
<evidence type="ECO:0000313" key="8">
    <source>
        <dbReference type="Proteomes" id="UP000007014"/>
    </source>
</evidence>
<dbReference type="OMA" id="FTKSHIR"/>
<dbReference type="PROSITE" id="PS00478">
    <property type="entry name" value="LIM_DOMAIN_1"/>
    <property type="match status" value="1"/>
</dbReference>
<proteinExistence type="predicted"/>
<dbReference type="Gene3D" id="2.10.110.10">
    <property type="entry name" value="Cysteine Rich Protein"/>
    <property type="match status" value="1"/>
</dbReference>
<keyword evidence="8" id="KW-1185">Reference proteome</keyword>
<dbReference type="AlphaFoldDB" id="M1VF05"/>
<dbReference type="GO" id="GO:0046872">
    <property type="term" value="F:metal ion binding"/>
    <property type="evidence" value="ECO:0007669"/>
    <property type="project" value="UniProtKB-KW"/>
</dbReference>
<organism evidence="7 8">
    <name type="scientific">Cyanidioschyzon merolae (strain NIES-3377 / 10D)</name>
    <name type="common">Unicellular red alga</name>
    <dbReference type="NCBI Taxonomy" id="280699"/>
    <lineage>
        <taxon>Eukaryota</taxon>
        <taxon>Rhodophyta</taxon>
        <taxon>Bangiophyceae</taxon>
        <taxon>Cyanidiales</taxon>
        <taxon>Cyanidiaceae</taxon>
        <taxon>Cyanidioschyzon</taxon>
    </lineage>
</organism>
<dbReference type="EMBL" id="AP006486">
    <property type="protein sequence ID" value="BAM79108.1"/>
    <property type="molecule type" value="Genomic_DNA"/>
</dbReference>
<dbReference type="KEGG" id="cme:CYME_CMD012C"/>
<dbReference type="RefSeq" id="XP_005535394.1">
    <property type="nucleotide sequence ID" value="XM_005535337.1"/>
</dbReference>
<dbReference type="HOGENOM" id="CLU_1780090_0_0_1"/>
<dbReference type="FunFam" id="2.10.110.10:FF:000002">
    <property type="entry name" value="LIM domain and actin-binding 1"/>
    <property type="match status" value="1"/>
</dbReference>
<protein>
    <recommendedName>
        <fullName evidence="6">LIM zinc-binding domain-containing protein</fullName>
    </recommendedName>
</protein>
<dbReference type="CDD" id="cd09358">
    <property type="entry name" value="LIM_Mical_like"/>
    <property type="match status" value="1"/>
</dbReference>
<gene>
    <name evidence="7" type="ORF">CYME_CMD012C</name>
</gene>
<evidence type="ECO:0000256" key="5">
    <source>
        <dbReference type="SAM" id="MobiDB-lite"/>
    </source>
</evidence>
<dbReference type="Gramene" id="CMD012CT">
    <property type="protein sequence ID" value="CMD012CT"/>
    <property type="gene ID" value="CMD012C"/>
</dbReference>
<keyword evidence="2 4" id="KW-0862">Zinc</keyword>
<reference evidence="7 8" key="1">
    <citation type="journal article" date="2004" name="Nature">
        <title>Genome sequence of the ultrasmall unicellular red alga Cyanidioschyzon merolae 10D.</title>
        <authorList>
            <person name="Matsuzaki M."/>
            <person name="Misumi O."/>
            <person name="Shin-i T."/>
            <person name="Maruyama S."/>
            <person name="Takahara M."/>
            <person name="Miyagishima S."/>
            <person name="Mori T."/>
            <person name="Nishida K."/>
            <person name="Yagisawa F."/>
            <person name="Nishida K."/>
            <person name="Yoshida Y."/>
            <person name="Nishimura Y."/>
            <person name="Nakao S."/>
            <person name="Kobayashi T."/>
            <person name="Momoyama Y."/>
            <person name="Higashiyama T."/>
            <person name="Minoda A."/>
            <person name="Sano M."/>
            <person name="Nomoto H."/>
            <person name="Oishi K."/>
            <person name="Hayashi H."/>
            <person name="Ohta F."/>
            <person name="Nishizaka S."/>
            <person name="Haga S."/>
            <person name="Miura S."/>
            <person name="Morishita T."/>
            <person name="Kabeya Y."/>
            <person name="Terasawa K."/>
            <person name="Suzuki Y."/>
            <person name="Ishii Y."/>
            <person name="Asakawa S."/>
            <person name="Takano H."/>
            <person name="Ohta N."/>
            <person name="Kuroiwa H."/>
            <person name="Tanaka K."/>
            <person name="Shimizu N."/>
            <person name="Sugano S."/>
            <person name="Sato N."/>
            <person name="Nozaki H."/>
            <person name="Ogasawara N."/>
            <person name="Kohara Y."/>
            <person name="Kuroiwa T."/>
        </authorList>
    </citation>
    <scope>NUCLEOTIDE SEQUENCE [LARGE SCALE GENOMIC DNA]</scope>
    <source>
        <strain evidence="7 8">10D</strain>
    </source>
</reference>
<dbReference type="Pfam" id="PF00412">
    <property type="entry name" value="LIM"/>
    <property type="match status" value="1"/>
</dbReference>
<evidence type="ECO:0000259" key="6">
    <source>
        <dbReference type="PROSITE" id="PS50023"/>
    </source>
</evidence>
<keyword evidence="1 4" id="KW-0479">Metal-binding</keyword>
<dbReference type="PANTHER" id="PTHR24206">
    <property type="entry name" value="OS06G0237300 PROTEIN"/>
    <property type="match status" value="1"/>
</dbReference>
<dbReference type="SMART" id="SM00132">
    <property type="entry name" value="LIM"/>
    <property type="match status" value="1"/>
</dbReference>
<dbReference type="OrthoDB" id="1679758at2759"/>
<accession>M1VF05</accession>
<dbReference type="SUPFAM" id="SSF57716">
    <property type="entry name" value="Glucocorticoid receptor-like (DNA-binding domain)"/>
    <property type="match status" value="2"/>
</dbReference>
<name>M1VF05_CYAM1</name>
<evidence type="ECO:0000256" key="2">
    <source>
        <dbReference type="ARBA" id="ARBA00022833"/>
    </source>
</evidence>
<evidence type="ECO:0000313" key="7">
    <source>
        <dbReference type="EMBL" id="BAM79108.1"/>
    </source>
</evidence>
<dbReference type="GeneID" id="16992566"/>
<dbReference type="STRING" id="280699.M1VF05"/>
<sequence length="146" mass="16266">MTSAMIYGGSSEVCCLCNKTVYAAERIATDGRIYHANCFRCHTCNKKLALGTYAQISGTLFCKPHFDAQFHAAGRYEVVTPTKNGVGGRAPATDGRRKPLESWNPPASGEPVVRYLDYLLQRIEEQQQHMGELRDALEDLRNQLAQ</sequence>
<evidence type="ECO:0000256" key="4">
    <source>
        <dbReference type="PROSITE-ProRule" id="PRU00125"/>
    </source>
</evidence>
<reference evidence="7 8" key="2">
    <citation type="journal article" date="2007" name="BMC Biol.">
        <title>A 100%-complete sequence reveals unusually simple genomic features in the hot-spring red alga Cyanidioschyzon merolae.</title>
        <authorList>
            <person name="Nozaki H."/>
            <person name="Takano H."/>
            <person name="Misumi O."/>
            <person name="Terasawa K."/>
            <person name="Matsuzaki M."/>
            <person name="Maruyama S."/>
            <person name="Nishida K."/>
            <person name="Yagisawa F."/>
            <person name="Yoshida Y."/>
            <person name="Fujiwara T."/>
            <person name="Takio S."/>
            <person name="Tamura K."/>
            <person name="Chung S.J."/>
            <person name="Nakamura S."/>
            <person name="Kuroiwa H."/>
            <person name="Tanaka K."/>
            <person name="Sato N."/>
            <person name="Kuroiwa T."/>
        </authorList>
    </citation>
    <scope>NUCLEOTIDE SEQUENCE [LARGE SCALE GENOMIC DNA]</scope>
    <source>
        <strain evidence="7 8">10D</strain>
    </source>
</reference>
<dbReference type="InterPro" id="IPR001781">
    <property type="entry name" value="Znf_LIM"/>
</dbReference>
<keyword evidence="3 4" id="KW-0440">LIM domain</keyword>
<dbReference type="Proteomes" id="UP000007014">
    <property type="component" value="Chromosome 4"/>
</dbReference>
<dbReference type="PROSITE" id="PS50023">
    <property type="entry name" value="LIM_DOMAIN_2"/>
    <property type="match status" value="1"/>
</dbReference>
<evidence type="ECO:0000256" key="1">
    <source>
        <dbReference type="ARBA" id="ARBA00022723"/>
    </source>
</evidence>
<feature type="region of interest" description="Disordered" evidence="5">
    <location>
        <begin position="83"/>
        <end position="106"/>
    </location>
</feature>
<feature type="domain" description="LIM zinc-binding" evidence="6">
    <location>
        <begin position="12"/>
        <end position="72"/>
    </location>
</feature>
<evidence type="ECO:0000256" key="3">
    <source>
        <dbReference type="ARBA" id="ARBA00023038"/>
    </source>
</evidence>